<evidence type="ECO:0000256" key="4">
    <source>
        <dbReference type="ARBA" id="ARBA00069124"/>
    </source>
</evidence>
<evidence type="ECO:0000256" key="7">
    <source>
        <dbReference type="PIRSR" id="PIRSR600246-3"/>
    </source>
</evidence>
<dbReference type="InterPro" id="IPR000246">
    <property type="entry name" value="Peptidase_T2"/>
</dbReference>
<feature type="chain" id="PRO_5015570845" description="Isoaspartyl peptidase" evidence="8">
    <location>
        <begin position="19"/>
        <end position="330"/>
    </location>
</feature>
<dbReference type="AlphaFoldDB" id="A0A2U2J314"/>
<reference evidence="9 10" key="1">
    <citation type="submission" date="2018-05" db="EMBL/GenBank/DDBJ databases">
        <title>Genome of Sphingosinicella humi QZX222.</title>
        <authorList>
            <person name="Qiao Z."/>
            <person name="Wang G."/>
        </authorList>
    </citation>
    <scope>NUCLEOTIDE SEQUENCE [LARGE SCALE GENOMIC DNA]</scope>
    <source>
        <strain evidence="9 10">QZX222</strain>
    </source>
</reference>
<dbReference type="OrthoDB" id="9780217at2"/>
<feature type="site" description="Cleavage; by autolysis" evidence="7">
    <location>
        <begin position="196"/>
        <end position="197"/>
    </location>
</feature>
<keyword evidence="1" id="KW-0645">Protease</keyword>
<dbReference type="Pfam" id="PF01112">
    <property type="entry name" value="Asparaginase_2"/>
    <property type="match status" value="1"/>
</dbReference>
<evidence type="ECO:0000256" key="5">
    <source>
        <dbReference type="PIRSR" id="PIRSR600246-1"/>
    </source>
</evidence>
<proteinExistence type="predicted"/>
<evidence type="ECO:0000256" key="1">
    <source>
        <dbReference type="ARBA" id="ARBA00022670"/>
    </source>
</evidence>
<evidence type="ECO:0000256" key="2">
    <source>
        <dbReference type="ARBA" id="ARBA00022801"/>
    </source>
</evidence>
<evidence type="ECO:0000256" key="6">
    <source>
        <dbReference type="PIRSR" id="PIRSR600246-2"/>
    </source>
</evidence>
<keyword evidence="10" id="KW-1185">Reference proteome</keyword>
<protein>
    <recommendedName>
        <fullName evidence="4">Isoaspartyl peptidase</fullName>
    </recommendedName>
</protein>
<gene>
    <name evidence="9" type="ORF">DF286_07470</name>
</gene>
<dbReference type="FunFam" id="3.60.20.30:FF:000001">
    <property type="entry name" value="Isoaspartyl peptidase/L-asparaginase"/>
    <property type="match status" value="1"/>
</dbReference>
<keyword evidence="3" id="KW-0068">Autocatalytic cleavage</keyword>
<evidence type="ECO:0000313" key="9">
    <source>
        <dbReference type="EMBL" id="PWG02718.1"/>
    </source>
</evidence>
<dbReference type="RefSeq" id="WP_109270858.1">
    <property type="nucleotide sequence ID" value="NZ_QFFF01000001.1"/>
</dbReference>
<dbReference type="CDD" id="cd04701">
    <property type="entry name" value="Asparaginase_2"/>
    <property type="match status" value="1"/>
</dbReference>
<keyword evidence="8" id="KW-0732">Signal</keyword>
<feature type="binding site" evidence="6">
    <location>
        <begin position="225"/>
        <end position="228"/>
    </location>
    <ligand>
        <name>substrate</name>
    </ligand>
</feature>
<dbReference type="SUPFAM" id="SSF56235">
    <property type="entry name" value="N-terminal nucleophile aminohydrolases (Ntn hydrolases)"/>
    <property type="match status" value="1"/>
</dbReference>
<feature type="active site" description="Nucleophile" evidence="5">
    <location>
        <position position="197"/>
    </location>
</feature>
<name>A0A2U2J314_9SPHN</name>
<keyword evidence="2" id="KW-0378">Hydrolase</keyword>
<dbReference type="Proteomes" id="UP000245916">
    <property type="component" value="Unassembled WGS sequence"/>
</dbReference>
<evidence type="ECO:0000256" key="3">
    <source>
        <dbReference type="ARBA" id="ARBA00022813"/>
    </source>
</evidence>
<dbReference type="GO" id="GO:0008233">
    <property type="term" value="F:peptidase activity"/>
    <property type="evidence" value="ECO:0007669"/>
    <property type="project" value="UniProtKB-KW"/>
</dbReference>
<evidence type="ECO:0000256" key="8">
    <source>
        <dbReference type="SAM" id="SignalP"/>
    </source>
</evidence>
<sequence length="330" mass="34559">MRLFLLIGALMMTTAAHAAQPSGDGKTDWKLVIHGGAGVIERSRLKPEQEKEIRAALDLALQTGSKILASGGDSLDAVEAAVKVLENDPNFNAGRGAVFTYDGTNEMDSAIMDGETRNAGAVAGVTATKNPISLARAVMEDSPHVMLSGEGANQFSKEQGLEQAPPEYFATPERRRQLDELKARKLSWFDVDLKYGTVGAVALDTKGHVAAATSTGGLTGKRWDRIGDSPIIGAGTYADDRACAVSATGAGEYFIRAGVAHEICARIRMKGDGGKEAADAVMAEVKALGGDGGVIVVTPKGEATWSFNTPGMYRGKASAEGRTVAIFGDE</sequence>
<dbReference type="InterPro" id="IPR029055">
    <property type="entry name" value="Ntn_hydrolases_N"/>
</dbReference>
<dbReference type="PANTHER" id="PTHR10188:SF6">
    <property type="entry name" value="N(4)-(BETA-N-ACETYLGLUCOSAMINYL)-L-ASPARAGINASE"/>
    <property type="match status" value="1"/>
</dbReference>
<dbReference type="EMBL" id="QFFF01000001">
    <property type="protein sequence ID" value="PWG02718.1"/>
    <property type="molecule type" value="Genomic_DNA"/>
</dbReference>
<comment type="caution">
    <text evidence="9">The sequence shown here is derived from an EMBL/GenBank/DDBJ whole genome shotgun (WGS) entry which is preliminary data.</text>
</comment>
<evidence type="ECO:0000313" key="10">
    <source>
        <dbReference type="Proteomes" id="UP000245916"/>
    </source>
</evidence>
<feature type="signal peptide" evidence="8">
    <location>
        <begin position="1"/>
        <end position="18"/>
    </location>
</feature>
<organism evidence="9 10">
    <name type="scientific">Allosphingosinicella humi</name>
    <dbReference type="NCBI Taxonomy" id="2068657"/>
    <lineage>
        <taxon>Bacteria</taxon>
        <taxon>Pseudomonadati</taxon>
        <taxon>Pseudomonadota</taxon>
        <taxon>Alphaproteobacteria</taxon>
        <taxon>Sphingomonadales</taxon>
        <taxon>Sphingomonadaceae</taxon>
        <taxon>Allosphingosinicella</taxon>
    </lineage>
</organism>
<accession>A0A2U2J314</accession>
<feature type="binding site" evidence="6">
    <location>
        <begin position="248"/>
        <end position="251"/>
    </location>
    <ligand>
        <name>substrate</name>
    </ligand>
</feature>
<dbReference type="PANTHER" id="PTHR10188">
    <property type="entry name" value="L-ASPARAGINASE"/>
    <property type="match status" value="1"/>
</dbReference>
<dbReference type="GO" id="GO:0006508">
    <property type="term" value="P:proteolysis"/>
    <property type="evidence" value="ECO:0007669"/>
    <property type="project" value="UniProtKB-KW"/>
</dbReference>
<dbReference type="Gene3D" id="3.60.20.30">
    <property type="entry name" value="(Glycosyl)asparaginase"/>
    <property type="match status" value="1"/>
</dbReference>
<dbReference type="GO" id="GO:0016811">
    <property type="term" value="F:hydrolase activity, acting on carbon-nitrogen (but not peptide) bonds, in linear amides"/>
    <property type="evidence" value="ECO:0007669"/>
    <property type="project" value="UniProtKB-ARBA"/>
</dbReference>